<dbReference type="InterPro" id="IPR039261">
    <property type="entry name" value="FNR_nucleotide-bd"/>
</dbReference>
<dbReference type="PROSITE" id="PS51384">
    <property type="entry name" value="FAD_FR"/>
    <property type="match status" value="1"/>
</dbReference>
<dbReference type="InterPro" id="IPR001433">
    <property type="entry name" value="OxRdtase_FAD/NAD-bd"/>
</dbReference>
<dbReference type="PANTHER" id="PTHR47878:SF1">
    <property type="entry name" value="FLAVODOXIN_FERREDOXIN--NADP REDUCTASE"/>
    <property type="match status" value="1"/>
</dbReference>
<dbReference type="InterPro" id="IPR033892">
    <property type="entry name" value="FNR_bac"/>
</dbReference>
<dbReference type="PANTHER" id="PTHR47878">
    <property type="entry name" value="OXIDOREDUCTASE FAD/NAD(P)-BINDING DOMAIN PROTEIN"/>
    <property type="match status" value="1"/>
</dbReference>
<evidence type="ECO:0000256" key="9">
    <source>
        <dbReference type="ARBA" id="ARBA00047776"/>
    </source>
</evidence>
<dbReference type="SUPFAM" id="SSF52343">
    <property type="entry name" value="Ferredoxin reductase-like, C-terminal NADP-linked domain"/>
    <property type="match status" value="1"/>
</dbReference>
<gene>
    <name evidence="11" type="ORF">EV690_1716</name>
</gene>
<dbReference type="InterPro" id="IPR017938">
    <property type="entry name" value="Riboflavin_synthase-like_b-brl"/>
</dbReference>
<keyword evidence="4" id="KW-0285">Flavoprotein</keyword>
<dbReference type="GO" id="GO:0004324">
    <property type="term" value="F:ferredoxin-NADP+ reductase activity"/>
    <property type="evidence" value="ECO:0007669"/>
    <property type="project" value="UniProtKB-EC"/>
</dbReference>
<dbReference type="CDD" id="cd06195">
    <property type="entry name" value="FNR1"/>
    <property type="match status" value="1"/>
</dbReference>
<dbReference type="InterPro" id="IPR017927">
    <property type="entry name" value="FAD-bd_FR_type"/>
</dbReference>
<evidence type="ECO:0000256" key="5">
    <source>
        <dbReference type="ARBA" id="ARBA00022741"/>
    </source>
</evidence>
<proteinExistence type="inferred from homology"/>
<keyword evidence="6" id="KW-0274">FAD</keyword>
<evidence type="ECO:0000256" key="1">
    <source>
        <dbReference type="ARBA" id="ARBA00001974"/>
    </source>
</evidence>
<dbReference type="SUPFAM" id="SSF63380">
    <property type="entry name" value="Riboflavin synthase domain-like"/>
    <property type="match status" value="1"/>
</dbReference>
<evidence type="ECO:0000256" key="3">
    <source>
        <dbReference type="ARBA" id="ARBA00013223"/>
    </source>
</evidence>
<comment type="caution">
    <text evidence="11">The sequence shown here is derived from an EMBL/GenBank/DDBJ whole genome shotgun (WGS) entry which is preliminary data.</text>
</comment>
<keyword evidence="7" id="KW-0521">NADP</keyword>
<dbReference type="InterPro" id="IPR051930">
    <property type="entry name" value="FNR_type-1"/>
</dbReference>
<evidence type="ECO:0000256" key="4">
    <source>
        <dbReference type="ARBA" id="ARBA00022630"/>
    </source>
</evidence>
<dbReference type="GO" id="GO:0042167">
    <property type="term" value="P:heme catabolic process"/>
    <property type="evidence" value="ECO:0007669"/>
    <property type="project" value="TreeGrafter"/>
</dbReference>
<accession>A0A4V2PRA3</accession>
<comment type="similarity">
    <text evidence="2">Belongs to the ferredoxin--NADP reductase type 1 family.</text>
</comment>
<feature type="domain" description="FAD-binding FR-type" evidence="10">
    <location>
        <begin position="1"/>
        <end position="100"/>
    </location>
</feature>
<evidence type="ECO:0000313" key="12">
    <source>
        <dbReference type="Proteomes" id="UP000295565"/>
    </source>
</evidence>
<dbReference type="EC" id="1.18.1.2" evidence="3"/>
<name>A0A4V2PRA3_9GAMM</name>
<evidence type="ECO:0000256" key="2">
    <source>
        <dbReference type="ARBA" id="ARBA00008312"/>
    </source>
</evidence>
<evidence type="ECO:0000256" key="7">
    <source>
        <dbReference type="ARBA" id="ARBA00022857"/>
    </source>
</evidence>
<comment type="cofactor">
    <cofactor evidence="1">
        <name>FAD</name>
        <dbReference type="ChEBI" id="CHEBI:57692"/>
    </cofactor>
</comment>
<dbReference type="Proteomes" id="UP000295565">
    <property type="component" value="Unassembled WGS sequence"/>
</dbReference>
<protein>
    <recommendedName>
        <fullName evidence="3">ferredoxin--NADP(+) reductase</fullName>
        <ecNumber evidence="3">1.18.1.2</ecNumber>
    </recommendedName>
</protein>
<evidence type="ECO:0000256" key="6">
    <source>
        <dbReference type="ARBA" id="ARBA00022827"/>
    </source>
</evidence>
<dbReference type="Gene3D" id="3.40.50.80">
    <property type="entry name" value="Nucleotide-binding domain of ferredoxin-NADP reductase (FNR) module"/>
    <property type="match status" value="1"/>
</dbReference>
<reference evidence="11 12" key="1">
    <citation type="submission" date="2019-03" db="EMBL/GenBank/DDBJ databases">
        <title>Genomic Encyclopedia of Type Strains, Phase IV (KMG-IV): sequencing the most valuable type-strain genomes for metagenomic binning, comparative biology and taxonomic classification.</title>
        <authorList>
            <person name="Goeker M."/>
        </authorList>
    </citation>
    <scope>NUCLEOTIDE SEQUENCE [LARGE SCALE GENOMIC DNA]</scope>
    <source>
        <strain evidence="11 12">DSM 18577</strain>
    </source>
</reference>
<evidence type="ECO:0000259" key="10">
    <source>
        <dbReference type="PROSITE" id="PS51384"/>
    </source>
</evidence>
<comment type="catalytic activity">
    <reaction evidence="9">
        <text>2 reduced [2Fe-2S]-[ferredoxin] + NADP(+) + H(+) = 2 oxidized [2Fe-2S]-[ferredoxin] + NADPH</text>
        <dbReference type="Rhea" id="RHEA:20125"/>
        <dbReference type="Rhea" id="RHEA-COMP:10000"/>
        <dbReference type="Rhea" id="RHEA-COMP:10001"/>
        <dbReference type="ChEBI" id="CHEBI:15378"/>
        <dbReference type="ChEBI" id="CHEBI:33737"/>
        <dbReference type="ChEBI" id="CHEBI:33738"/>
        <dbReference type="ChEBI" id="CHEBI:57783"/>
        <dbReference type="ChEBI" id="CHEBI:58349"/>
        <dbReference type="EC" id="1.18.1.2"/>
    </reaction>
</comment>
<dbReference type="Gene3D" id="2.40.30.10">
    <property type="entry name" value="Translation factors"/>
    <property type="match status" value="1"/>
</dbReference>
<dbReference type="RefSeq" id="WP_131912529.1">
    <property type="nucleotide sequence ID" value="NZ_OU594967.1"/>
</dbReference>
<dbReference type="AlphaFoldDB" id="A0A4V2PRA3"/>
<organism evidence="11 12">
    <name type="scientific">Celerinatantimonas diazotrophica</name>
    <dbReference type="NCBI Taxonomy" id="412034"/>
    <lineage>
        <taxon>Bacteria</taxon>
        <taxon>Pseudomonadati</taxon>
        <taxon>Pseudomonadota</taxon>
        <taxon>Gammaproteobacteria</taxon>
        <taxon>Celerinatantimonadaceae</taxon>
        <taxon>Celerinatantimonas</taxon>
    </lineage>
</organism>
<dbReference type="EMBL" id="SMGD01000012">
    <property type="protein sequence ID" value="TCK58011.1"/>
    <property type="molecule type" value="Genomic_DNA"/>
</dbReference>
<dbReference type="GO" id="GO:0000166">
    <property type="term" value="F:nucleotide binding"/>
    <property type="evidence" value="ECO:0007669"/>
    <property type="project" value="UniProtKB-KW"/>
</dbReference>
<sequence>MQWLKAKLVERQFWTETLFSIKVEAKLEPYKAGQYAQLGMMMDGELVKRAYSFVNSPSTSLHEFYLVDVAGGQLSPQLARVPLGSELQIADHASGFFTLDEVPKAHHLLMLSTGTAVGPFLAMLQEQQCWQQFERITLVQGVRYNQDINYQQLIDKIAEEHANFQFIPLVSRESPEDGLFGRITDAIATEELTEYGQFTLSSELCQVMICGNPAMVKQTREMLKDRNFARNLRRKPGQLTVENYW</sequence>
<dbReference type="PRINTS" id="PR00410">
    <property type="entry name" value="PHEHYDRXLASE"/>
</dbReference>
<keyword evidence="12" id="KW-1185">Reference proteome</keyword>
<evidence type="ECO:0000256" key="8">
    <source>
        <dbReference type="ARBA" id="ARBA00023002"/>
    </source>
</evidence>
<dbReference type="OrthoDB" id="9784483at2"/>
<dbReference type="GO" id="GO:0034599">
    <property type="term" value="P:cellular response to oxidative stress"/>
    <property type="evidence" value="ECO:0007669"/>
    <property type="project" value="TreeGrafter"/>
</dbReference>
<evidence type="ECO:0000313" key="11">
    <source>
        <dbReference type="EMBL" id="TCK58011.1"/>
    </source>
</evidence>
<keyword evidence="8" id="KW-0560">Oxidoreductase</keyword>
<dbReference type="Pfam" id="PF00175">
    <property type="entry name" value="NAD_binding_1"/>
    <property type="match status" value="1"/>
</dbReference>
<keyword evidence="5" id="KW-0547">Nucleotide-binding</keyword>